<sequence>MCPQLNELFSDKDHEKLRHVDFVFWTDPGEAIPDATRWSNLLKAEMPKLDERGVLRTRVDV</sequence>
<evidence type="ECO:0000313" key="1">
    <source>
        <dbReference type="EMBL" id="PCH36809.1"/>
    </source>
</evidence>
<dbReference type="Proteomes" id="UP000218811">
    <property type="component" value="Unassembled WGS sequence"/>
</dbReference>
<dbReference type="EMBL" id="KB467898">
    <property type="protein sequence ID" value="PCH36809.1"/>
    <property type="molecule type" value="Genomic_DNA"/>
</dbReference>
<evidence type="ECO:0000313" key="2">
    <source>
        <dbReference type="Proteomes" id="UP000218811"/>
    </source>
</evidence>
<protein>
    <submittedName>
        <fullName evidence="1">Uncharacterized protein</fullName>
    </submittedName>
</protein>
<reference evidence="1 2" key="1">
    <citation type="journal article" date="2012" name="Science">
        <title>The Paleozoic origin of enzymatic lignin decomposition reconstructed from 31 fungal genomes.</title>
        <authorList>
            <person name="Floudas D."/>
            <person name="Binder M."/>
            <person name="Riley R."/>
            <person name="Barry K."/>
            <person name="Blanchette R.A."/>
            <person name="Henrissat B."/>
            <person name="Martinez A.T."/>
            <person name="Otillar R."/>
            <person name="Spatafora J.W."/>
            <person name="Yadav J.S."/>
            <person name="Aerts A."/>
            <person name="Benoit I."/>
            <person name="Boyd A."/>
            <person name="Carlson A."/>
            <person name="Copeland A."/>
            <person name="Coutinho P.M."/>
            <person name="de Vries R.P."/>
            <person name="Ferreira P."/>
            <person name="Findley K."/>
            <person name="Foster B."/>
            <person name="Gaskell J."/>
            <person name="Glotzer D."/>
            <person name="Gorecki P."/>
            <person name="Heitman J."/>
            <person name="Hesse C."/>
            <person name="Hori C."/>
            <person name="Igarashi K."/>
            <person name="Jurgens J.A."/>
            <person name="Kallen N."/>
            <person name="Kersten P."/>
            <person name="Kohler A."/>
            <person name="Kuees U."/>
            <person name="Kumar T.K.A."/>
            <person name="Kuo A."/>
            <person name="LaButti K."/>
            <person name="Larrondo L.F."/>
            <person name="Lindquist E."/>
            <person name="Ling A."/>
            <person name="Lombard V."/>
            <person name="Lucas S."/>
            <person name="Lundell T."/>
            <person name="Martin R."/>
            <person name="McLaughlin D.J."/>
            <person name="Morgenstern I."/>
            <person name="Morin E."/>
            <person name="Murat C."/>
            <person name="Nagy L.G."/>
            <person name="Nolan M."/>
            <person name="Ohm R.A."/>
            <person name="Patyshakuliyeva A."/>
            <person name="Rokas A."/>
            <person name="Ruiz-Duenas F.J."/>
            <person name="Sabat G."/>
            <person name="Salamov A."/>
            <person name="Samejima M."/>
            <person name="Schmutz J."/>
            <person name="Slot J.C."/>
            <person name="St John F."/>
            <person name="Stenlid J."/>
            <person name="Sun H."/>
            <person name="Sun S."/>
            <person name="Syed K."/>
            <person name="Tsang A."/>
            <person name="Wiebenga A."/>
            <person name="Young D."/>
            <person name="Pisabarro A."/>
            <person name="Eastwood D.C."/>
            <person name="Martin F."/>
            <person name="Cullen D."/>
            <person name="Grigoriev I.V."/>
            <person name="Hibbett D.S."/>
        </authorList>
    </citation>
    <scope>NUCLEOTIDE SEQUENCE [LARGE SCALE GENOMIC DNA]</scope>
    <source>
        <strain evidence="1 2">MD-104</strain>
    </source>
</reference>
<proteinExistence type="predicted"/>
<gene>
    <name evidence="1" type="ORF">WOLCODRAFT_28762</name>
</gene>
<accession>A0A2H3JDK1</accession>
<name>A0A2H3JDK1_WOLCO</name>
<dbReference type="AlphaFoldDB" id="A0A2H3JDK1"/>
<organism evidence="1 2">
    <name type="scientific">Wolfiporia cocos (strain MD-104)</name>
    <name type="common">Brown rot fungus</name>
    <dbReference type="NCBI Taxonomy" id="742152"/>
    <lineage>
        <taxon>Eukaryota</taxon>
        <taxon>Fungi</taxon>
        <taxon>Dikarya</taxon>
        <taxon>Basidiomycota</taxon>
        <taxon>Agaricomycotina</taxon>
        <taxon>Agaricomycetes</taxon>
        <taxon>Polyporales</taxon>
        <taxon>Phaeolaceae</taxon>
        <taxon>Wolfiporia</taxon>
    </lineage>
</organism>
<keyword evidence="2" id="KW-1185">Reference proteome</keyword>
<feature type="non-terminal residue" evidence="1">
    <location>
        <position position="61"/>
    </location>
</feature>